<dbReference type="PIRSF" id="PIRSF001563">
    <property type="entry name" value="Folylpolyglu_synth"/>
    <property type="match status" value="1"/>
</dbReference>
<accession>A0A378R5A1</accession>
<dbReference type="Proteomes" id="UP000255279">
    <property type="component" value="Unassembled WGS sequence"/>
</dbReference>
<evidence type="ECO:0000256" key="8">
    <source>
        <dbReference type="ARBA" id="ARBA00022598"/>
    </source>
</evidence>
<dbReference type="InterPro" id="IPR001645">
    <property type="entry name" value="Folylpolyglutamate_synth"/>
</dbReference>
<organism evidence="24 25">
    <name type="scientific">Moraxella caviae</name>
    <dbReference type="NCBI Taxonomy" id="34060"/>
    <lineage>
        <taxon>Bacteria</taxon>
        <taxon>Pseudomonadati</taxon>
        <taxon>Pseudomonadota</taxon>
        <taxon>Gammaproteobacteria</taxon>
        <taxon>Moraxellales</taxon>
        <taxon>Moraxellaceae</taxon>
        <taxon>Moraxella</taxon>
    </lineage>
</organism>
<keyword evidence="8" id="KW-0436">Ligase</keyword>
<feature type="domain" description="Mur ligase central" evidence="23">
    <location>
        <begin position="83"/>
        <end position="277"/>
    </location>
</feature>
<evidence type="ECO:0000256" key="18">
    <source>
        <dbReference type="ARBA" id="ARBA00047808"/>
    </source>
</evidence>
<dbReference type="EC" id="6.3.2.12" evidence="5"/>
<dbReference type="Gene3D" id="3.90.190.20">
    <property type="entry name" value="Mur ligase, C-terminal domain"/>
    <property type="match status" value="1"/>
</dbReference>
<proteinExistence type="inferred from homology"/>
<dbReference type="Pfam" id="PF02875">
    <property type="entry name" value="Mur_ligase_C"/>
    <property type="match status" value="1"/>
</dbReference>
<evidence type="ECO:0000313" key="25">
    <source>
        <dbReference type="Proteomes" id="UP000255279"/>
    </source>
</evidence>
<evidence type="ECO:0000256" key="16">
    <source>
        <dbReference type="ARBA" id="ARBA00032510"/>
    </source>
</evidence>
<dbReference type="InterPro" id="IPR036615">
    <property type="entry name" value="Mur_ligase_C_dom_sf"/>
</dbReference>
<dbReference type="EMBL" id="UGQE01000001">
    <property type="protein sequence ID" value="STZ09929.1"/>
    <property type="molecule type" value="Genomic_DNA"/>
</dbReference>
<dbReference type="GO" id="GO:0004326">
    <property type="term" value="F:tetrahydrofolylpolyglutamate synthase activity"/>
    <property type="evidence" value="ECO:0007669"/>
    <property type="project" value="UniProtKB-EC"/>
</dbReference>
<dbReference type="SUPFAM" id="SSF53623">
    <property type="entry name" value="MurD-like peptide ligases, catalytic domain"/>
    <property type="match status" value="1"/>
</dbReference>
<keyword evidence="9" id="KW-0479">Metal-binding</keyword>
<dbReference type="GO" id="GO:0046872">
    <property type="term" value="F:metal ion binding"/>
    <property type="evidence" value="ECO:0007669"/>
    <property type="project" value="UniProtKB-KW"/>
</dbReference>
<keyword evidence="11" id="KW-0067">ATP-binding</keyword>
<gene>
    <name evidence="24" type="primary">folC</name>
    <name evidence="24" type="ORF">NCTC10293_00244</name>
</gene>
<evidence type="ECO:0000256" key="5">
    <source>
        <dbReference type="ARBA" id="ARBA00013023"/>
    </source>
</evidence>
<evidence type="ECO:0000256" key="15">
    <source>
        <dbReference type="ARBA" id="ARBA00030592"/>
    </source>
</evidence>
<evidence type="ECO:0000256" key="13">
    <source>
        <dbReference type="ARBA" id="ARBA00022909"/>
    </source>
</evidence>
<evidence type="ECO:0000256" key="7">
    <source>
        <dbReference type="ARBA" id="ARBA00019357"/>
    </source>
</evidence>
<comment type="catalytic activity">
    <reaction evidence="20">
        <text>7,8-dihydropteroate + L-glutamate + ATP = 7,8-dihydrofolate + ADP + phosphate + H(+)</text>
        <dbReference type="Rhea" id="RHEA:23584"/>
        <dbReference type="ChEBI" id="CHEBI:15378"/>
        <dbReference type="ChEBI" id="CHEBI:17839"/>
        <dbReference type="ChEBI" id="CHEBI:29985"/>
        <dbReference type="ChEBI" id="CHEBI:30616"/>
        <dbReference type="ChEBI" id="CHEBI:43474"/>
        <dbReference type="ChEBI" id="CHEBI:57451"/>
        <dbReference type="ChEBI" id="CHEBI:456216"/>
        <dbReference type="EC" id="6.3.2.12"/>
    </reaction>
</comment>
<dbReference type="SUPFAM" id="SSF53244">
    <property type="entry name" value="MurD-like peptide ligases, peptide-binding domain"/>
    <property type="match status" value="1"/>
</dbReference>
<dbReference type="PANTHER" id="PTHR11136:SF0">
    <property type="entry name" value="DIHYDROFOLATE SYNTHETASE-RELATED"/>
    <property type="match status" value="1"/>
</dbReference>
<comment type="catalytic activity">
    <reaction evidence="18">
        <text>10-formyltetrahydrofolyl-(gamma-L-Glu)(n) + L-glutamate + ATP = 10-formyltetrahydrofolyl-(gamma-L-Glu)(n+1) + ADP + phosphate + H(+)</text>
        <dbReference type="Rhea" id="RHEA:51904"/>
        <dbReference type="Rhea" id="RHEA-COMP:13088"/>
        <dbReference type="Rhea" id="RHEA-COMP:14300"/>
        <dbReference type="ChEBI" id="CHEBI:15378"/>
        <dbReference type="ChEBI" id="CHEBI:29985"/>
        <dbReference type="ChEBI" id="CHEBI:30616"/>
        <dbReference type="ChEBI" id="CHEBI:43474"/>
        <dbReference type="ChEBI" id="CHEBI:134413"/>
        <dbReference type="ChEBI" id="CHEBI:456216"/>
        <dbReference type="EC" id="6.3.2.17"/>
    </reaction>
</comment>
<dbReference type="InterPro" id="IPR013221">
    <property type="entry name" value="Mur_ligase_cen"/>
</dbReference>
<dbReference type="EC" id="6.3.2.17" evidence="6"/>
<keyword evidence="12" id="KW-0460">Magnesium</keyword>
<comment type="function">
    <text evidence="1">Functions in two distinct reactions of the de novo folate biosynthetic pathway. Catalyzes the addition of a glutamate residue to dihydropteroate (7,8-dihydropteroate or H2Pte) to form dihydrofolate (7,8-dihydrofolate monoglutamate or H2Pte-Glu). Also catalyzes successive additions of L-glutamate to tetrahydrofolate or 10-formyltetrahydrofolate or 5,10-methylenetetrahydrofolate, leading to folylpolyglutamate derivatives.</text>
</comment>
<dbReference type="NCBIfam" id="TIGR01499">
    <property type="entry name" value="folC"/>
    <property type="match status" value="1"/>
</dbReference>
<dbReference type="InterPro" id="IPR004101">
    <property type="entry name" value="Mur_ligase_C"/>
</dbReference>
<feature type="compositionally biased region" description="Polar residues" evidence="21">
    <location>
        <begin position="1"/>
        <end position="11"/>
    </location>
</feature>
<evidence type="ECO:0000256" key="6">
    <source>
        <dbReference type="ARBA" id="ARBA00013025"/>
    </source>
</evidence>
<evidence type="ECO:0000256" key="19">
    <source>
        <dbReference type="ARBA" id="ARBA00049035"/>
    </source>
</evidence>
<evidence type="ECO:0000256" key="3">
    <source>
        <dbReference type="ARBA" id="ARBA00005150"/>
    </source>
</evidence>
<dbReference type="UniPathway" id="UPA00077">
    <property type="reaction ID" value="UER00157"/>
</dbReference>
<comment type="similarity">
    <text evidence="4">Belongs to the folylpolyglutamate synthase family.</text>
</comment>
<feature type="region of interest" description="Disordered" evidence="21">
    <location>
        <begin position="1"/>
        <end position="31"/>
    </location>
</feature>
<comment type="catalytic activity">
    <reaction evidence="19">
        <text>(6R)-5,10-methylenetetrahydrofolyl-(gamma-L-Glu)(n) + L-glutamate + ATP = (6R)-5,10-methylenetetrahydrofolyl-(gamma-L-Glu)(n+1) + ADP + phosphate + H(+)</text>
        <dbReference type="Rhea" id="RHEA:51912"/>
        <dbReference type="Rhea" id="RHEA-COMP:13257"/>
        <dbReference type="Rhea" id="RHEA-COMP:13258"/>
        <dbReference type="ChEBI" id="CHEBI:15378"/>
        <dbReference type="ChEBI" id="CHEBI:29985"/>
        <dbReference type="ChEBI" id="CHEBI:30616"/>
        <dbReference type="ChEBI" id="CHEBI:43474"/>
        <dbReference type="ChEBI" id="CHEBI:136572"/>
        <dbReference type="ChEBI" id="CHEBI:456216"/>
        <dbReference type="EC" id="6.3.2.17"/>
    </reaction>
</comment>
<evidence type="ECO:0000256" key="4">
    <source>
        <dbReference type="ARBA" id="ARBA00008276"/>
    </source>
</evidence>
<feature type="domain" description="Mur ligase C-terminal" evidence="22">
    <location>
        <begin position="320"/>
        <end position="461"/>
    </location>
</feature>
<dbReference type="PANTHER" id="PTHR11136">
    <property type="entry name" value="FOLYLPOLYGLUTAMATE SYNTHASE-RELATED"/>
    <property type="match status" value="1"/>
</dbReference>
<protein>
    <recommendedName>
        <fullName evidence="7">Dihydrofolate synthase/folylpolyglutamate synthase</fullName>
        <ecNumber evidence="5">6.3.2.12</ecNumber>
        <ecNumber evidence="6">6.3.2.17</ecNumber>
    </recommendedName>
    <alternativeName>
        <fullName evidence="16">Folylpoly-gamma-glutamate synthetase-dihydrofolate synthetase</fullName>
    </alternativeName>
    <alternativeName>
        <fullName evidence="14">Folylpolyglutamate synthetase</fullName>
    </alternativeName>
    <alternativeName>
        <fullName evidence="15">Tetrahydrofolylpolyglutamate synthase</fullName>
    </alternativeName>
</protein>
<evidence type="ECO:0000256" key="14">
    <source>
        <dbReference type="ARBA" id="ARBA00030048"/>
    </source>
</evidence>
<evidence type="ECO:0000256" key="21">
    <source>
        <dbReference type="SAM" id="MobiDB-lite"/>
    </source>
</evidence>
<evidence type="ECO:0000256" key="10">
    <source>
        <dbReference type="ARBA" id="ARBA00022741"/>
    </source>
</evidence>
<evidence type="ECO:0000259" key="22">
    <source>
        <dbReference type="Pfam" id="PF02875"/>
    </source>
</evidence>
<evidence type="ECO:0000313" key="24">
    <source>
        <dbReference type="EMBL" id="STZ09929.1"/>
    </source>
</evidence>
<sequence>MQYSAENNADHLTSPQSLSKPSSKSPTKSSPRKSLSEWLEYIGSIHVSAIDMGLERVLPVARRLGLLGAKIGDSDKKPFVFTVAGTNGKGSTTATIAAICKAAGLKTALYQSPHLVSFTERVRIDGAEASSDELIAAFEAVEQARLDEGLSLSFFEMTTLAALLIFKQANCDVWVLEIGLGGRLDVVNIIEPDVCVITNVGIDHTDWLGDDIEKIGAEKAGIIRKHSKVILGAQTLPDSVYQIAQSLNAQTYQLGKDYAVCDERADFWYYSSQSLTCKLPKPRLSVQNAANAVSAVIASGLPISTKQLAQGLSVVRLAGRFDERVIKGRRWLFDVAHNDHGLAFLLAQFLPHWQAHKAKYPQAKLHTVFSMLGDKDVGKVLSLLQAHIDADDGVSAEFRVADWHVAAIDHVRAMPLDAVIANMTTHLNLPKIHTYDTLDAASQGAISASDEQDLILVFGSFHTIGETLLALGEASIAA</sequence>
<comment type="catalytic activity">
    <reaction evidence="17">
        <text>(6S)-5,6,7,8-tetrahydrofolyl-(gamma-L-Glu)(n) + L-glutamate + ATP = (6S)-5,6,7,8-tetrahydrofolyl-(gamma-L-Glu)(n+1) + ADP + phosphate + H(+)</text>
        <dbReference type="Rhea" id="RHEA:10580"/>
        <dbReference type="Rhea" id="RHEA-COMP:14738"/>
        <dbReference type="Rhea" id="RHEA-COMP:14740"/>
        <dbReference type="ChEBI" id="CHEBI:15378"/>
        <dbReference type="ChEBI" id="CHEBI:29985"/>
        <dbReference type="ChEBI" id="CHEBI:30616"/>
        <dbReference type="ChEBI" id="CHEBI:43474"/>
        <dbReference type="ChEBI" id="CHEBI:141005"/>
        <dbReference type="ChEBI" id="CHEBI:456216"/>
        <dbReference type="EC" id="6.3.2.17"/>
    </reaction>
</comment>
<evidence type="ECO:0000256" key="20">
    <source>
        <dbReference type="ARBA" id="ARBA00049161"/>
    </source>
</evidence>
<evidence type="ECO:0000256" key="17">
    <source>
        <dbReference type="ARBA" id="ARBA00047493"/>
    </source>
</evidence>
<feature type="compositionally biased region" description="Low complexity" evidence="21">
    <location>
        <begin position="12"/>
        <end position="31"/>
    </location>
</feature>
<keyword evidence="13" id="KW-0289">Folate biosynthesis</keyword>
<reference evidence="24 25" key="1">
    <citation type="submission" date="2018-06" db="EMBL/GenBank/DDBJ databases">
        <authorList>
            <consortium name="Pathogen Informatics"/>
            <person name="Doyle S."/>
        </authorList>
    </citation>
    <scope>NUCLEOTIDE SEQUENCE [LARGE SCALE GENOMIC DNA]</scope>
    <source>
        <strain evidence="24 25">NCTC10293</strain>
    </source>
</reference>
<dbReference type="OrthoDB" id="9809356at2"/>
<dbReference type="Pfam" id="PF08245">
    <property type="entry name" value="Mur_ligase_M"/>
    <property type="match status" value="1"/>
</dbReference>
<evidence type="ECO:0000259" key="23">
    <source>
        <dbReference type="Pfam" id="PF08245"/>
    </source>
</evidence>
<dbReference type="GO" id="GO:0046656">
    <property type="term" value="P:folic acid biosynthetic process"/>
    <property type="evidence" value="ECO:0007669"/>
    <property type="project" value="UniProtKB-KW"/>
</dbReference>
<evidence type="ECO:0000256" key="11">
    <source>
        <dbReference type="ARBA" id="ARBA00022840"/>
    </source>
</evidence>
<dbReference type="GO" id="GO:0008841">
    <property type="term" value="F:dihydrofolate synthase activity"/>
    <property type="evidence" value="ECO:0007669"/>
    <property type="project" value="UniProtKB-EC"/>
</dbReference>
<dbReference type="RefSeq" id="WP_078277499.1">
    <property type="nucleotide sequence ID" value="NZ_MUXU01000081.1"/>
</dbReference>
<dbReference type="Gene3D" id="3.40.1190.10">
    <property type="entry name" value="Mur-like, catalytic domain"/>
    <property type="match status" value="1"/>
</dbReference>
<evidence type="ECO:0000256" key="9">
    <source>
        <dbReference type="ARBA" id="ARBA00022723"/>
    </source>
</evidence>
<keyword evidence="10" id="KW-0547">Nucleotide-binding</keyword>
<comment type="pathway">
    <text evidence="3">Cofactor biosynthesis; tetrahydrofolylpolyglutamate biosynthesis.</text>
</comment>
<dbReference type="GO" id="GO:0005737">
    <property type="term" value="C:cytoplasm"/>
    <property type="evidence" value="ECO:0007669"/>
    <property type="project" value="TreeGrafter"/>
</dbReference>
<name>A0A378R5A1_9GAMM</name>
<evidence type="ECO:0000256" key="12">
    <source>
        <dbReference type="ARBA" id="ARBA00022842"/>
    </source>
</evidence>
<dbReference type="GO" id="GO:0046654">
    <property type="term" value="P:tetrahydrofolate biosynthetic process"/>
    <property type="evidence" value="ECO:0007669"/>
    <property type="project" value="UniProtKB-UniPathway"/>
</dbReference>
<dbReference type="InterPro" id="IPR036565">
    <property type="entry name" value="Mur-like_cat_sf"/>
</dbReference>
<evidence type="ECO:0000256" key="2">
    <source>
        <dbReference type="ARBA" id="ARBA00004799"/>
    </source>
</evidence>
<evidence type="ECO:0000256" key="1">
    <source>
        <dbReference type="ARBA" id="ARBA00002714"/>
    </source>
</evidence>
<comment type="pathway">
    <text evidence="2">Cofactor biosynthesis; tetrahydrofolate biosynthesis; 7,8-dihydrofolate from 2-amino-4-hydroxy-6-hydroxymethyl-7,8-dihydropteridine diphosphate and 4-aminobenzoate: step 2/2.</text>
</comment>
<dbReference type="GO" id="GO:0005524">
    <property type="term" value="F:ATP binding"/>
    <property type="evidence" value="ECO:0007669"/>
    <property type="project" value="UniProtKB-KW"/>
</dbReference>
<dbReference type="AlphaFoldDB" id="A0A378R5A1"/>